<evidence type="ECO:0000313" key="8">
    <source>
        <dbReference type="EMBL" id="GBG29031.1"/>
    </source>
</evidence>
<dbReference type="HAMAP" id="MF_01337_A">
    <property type="entry name" value="Ribosomal_uL18_A"/>
    <property type="match status" value="1"/>
</dbReference>
<sequence>MPFVKKQKTNAYYSRYQVKFRRRRAGVTDYYQRKRLVKQAKNKYNAAKYRLVARITNKQVIAQVVYSTIAGDHILASAYSLELERFGCKAGFKNYAAAYATGLLCGRRALKKVGLFEQYTGVGDDEEDEVTGEIMSVSFGKRTFYVDELDEDRRPLRVNLDVGLARTSLGAKIFGVLKGASDAGLDIPHNHKKFPGYDPDEKEYDASVHKELIFAENIAEYMRILEQEDEESGTKTLEERFGSYVKAGVGADDLEEMWLAVHKAIREDPSYKHAESKKEREKNATHDKKYQHPRRKTKEERDASIQAKLDKIAAMEESEDEDEDDEEEEEDDE</sequence>
<reference evidence="8 9" key="1">
    <citation type="submission" date="2017-12" db="EMBL/GenBank/DDBJ databases">
        <title>Sequencing, de novo assembly and annotation of complete genome of a new Thraustochytrid species, strain FCC1311.</title>
        <authorList>
            <person name="Sedici K."/>
            <person name="Godart F."/>
            <person name="Aiese Cigliano R."/>
            <person name="Sanseverino W."/>
            <person name="Barakat M."/>
            <person name="Ortet P."/>
            <person name="Marechal E."/>
            <person name="Cagnac O."/>
            <person name="Amato A."/>
        </authorList>
    </citation>
    <scope>NUCLEOTIDE SEQUENCE [LARGE SCALE GENOMIC DNA]</scope>
</reference>
<feature type="compositionally biased region" description="Acidic residues" evidence="6">
    <location>
        <begin position="316"/>
        <end position="333"/>
    </location>
</feature>
<accession>A0A2R5GL76</accession>
<dbReference type="EMBL" id="BEYU01000052">
    <property type="protein sequence ID" value="GBG29031.1"/>
    <property type="molecule type" value="Genomic_DNA"/>
</dbReference>
<evidence type="ECO:0000256" key="3">
    <source>
        <dbReference type="ARBA" id="ARBA00022490"/>
    </source>
</evidence>
<dbReference type="AlphaFoldDB" id="A0A2R5GL76"/>
<dbReference type="OrthoDB" id="1618453at2759"/>
<dbReference type="GO" id="GO:0006412">
    <property type="term" value="P:translation"/>
    <property type="evidence" value="ECO:0007669"/>
    <property type="project" value="InterPro"/>
</dbReference>
<keyword evidence="3" id="KW-0963">Cytoplasm</keyword>
<feature type="domain" description="Large ribosomal subunit protein uL18 C-terminal eukaryotes" evidence="7">
    <location>
        <begin position="254"/>
        <end position="313"/>
    </location>
</feature>
<proteinExistence type="inferred from homology"/>
<dbReference type="Proteomes" id="UP000241890">
    <property type="component" value="Unassembled WGS sequence"/>
</dbReference>
<dbReference type="GO" id="GO:0000027">
    <property type="term" value="P:ribosomal large subunit assembly"/>
    <property type="evidence" value="ECO:0007669"/>
    <property type="project" value="TreeGrafter"/>
</dbReference>
<feature type="region of interest" description="Disordered" evidence="6">
    <location>
        <begin position="270"/>
        <end position="333"/>
    </location>
</feature>
<dbReference type="PANTHER" id="PTHR23410:SF12">
    <property type="entry name" value="LARGE RIBOSOMAL SUBUNIT PROTEIN UL18"/>
    <property type="match status" value="1"/>
</dbReference>
<dbReference type="InterPro" id="IPR025607">
    <property type="entry name" value="Ribosomal_uL18_C_euk"/>
</dbReference>
<dbReference type="InParanoid" id="A0A2R5GL76"/>
<evidence type="ECO:0000256" key="4">
    <source>
        <dbReference type="ARBA" id="ARBA00022980"/>
    </source>
</evidence>
<feature type="compositionally biased region" description="Basic and acidic residues" evidence="6">
    <location>
        <begin position="270"/>
        <end position="290"/>
    </location>
</feature>
<evidence type="ECO:0000313" key="9">
    <source>
        <dbReference type="Proteomes" id="UP000241890"/>
    </source>
</evidence>
<dbReference type="Gene3D" id="3.30.420.100">
    <property type="match status" value="1"/>
</dbReference>
<keyword evidence="5" id="KW-0687">Ribonucleoprotein</keyword>
<dbReference type="InterPro" id="IPR057268">
    <property type="entry name" value="Ribosomal_L18"/>
</dbReference>
<comment type="similarity">
    <text evidence="2">Belongs to the universal ribosomal protein uL18 family.</text>
</comment>
<dbReference type="PANTHER" id="PTHR23410">
    <property type="entry name" value="RIBOSOMAL PROTEIN L5-RELATED"/>
    <property type="match status" value="1"/>
</dbReference>
<organism evidence="8 9">
    <name type="scientific">Hondaea fermentalgiana</name>
    <dbReference type="NCBI Taxonomy" id="2315210"/>
    <lineage>
        <taxon>Eukaryota</taxon>
        <taxon>Sar</taxon>
        <taxon>Stramenopiles</taxon>
        <taxon>Bigyra</taxon>
        <taxon>Labyrinthulomycetes</taxon>
        <taxon>Thraustochytrida</taxon>
        <taxon>Thraustochytriidae</taxon>
        <taxon>Hondaea</taxon>
    </lineage>
</organism>
<feature type="compositionally biased region" description="Basic and acidic residues" evidence="6">
    <location>
        <begin position="297"/>
        <end position="314"/>
    </location>
</feature>
<dbReference type="GO" id="GO:0008097">
    <property type="term" value="F:5S rRNA binding"/>
    <property type="evidence" value="ECO:0007669"/>
    <property type="project" value="InterPro"/>
</dbReference>
<dbReference type="FunCoup" id="A0A2R5GL76">
    <property type="interactions" value="402"/>
</dbReference>
<comment type="subcellular location">
    <subcellularLocation>
        <location evidence="1">Cytoplasm</location>
    </subcellularLocation>
</comment>
<name>A0A2R5GL76_9STRA</name>
<keyword evidence="4 8" id="KW-0689">Ribosomal protein</keyword>
<gene>
    <name evidence="8" type="ORF">FCC1311_052532</name>
</gene>
<protein>
    <submittedName>
        <fullName evidence="8">60S ribosomal protein L5</fullName>
    </submittedName>
</protein>
<dbReference type="GO" id="GO:0022625">
    <property type="term" value="C:cytosolic large ribosomal subunit"/>
    <property type="evidence" value="ECO:0007669"/>
    <property type="project" value="TreeGrafter"/>
</dbReference>
<evidence type="ECO:0000256" key="2">
    <source>
        <dbReference type="ARBA" id="ARBA00007116"/>
    </source>
</evidence>
<dbReference type="PRINTS" id="PR00058">
    <property type="entry name" value="RIBOSOMALL5"/>
</dbReference>
<dbReference type="Pfam" id="PF17144">
    <property type="entry name" value="Ribosomal_L5e"/>
    <property type="match status" value="1"/>
</dbReference>
<evidence type="ECO:0000256" key="5">
    <source>
        <dbReference type="ARBA" id="ARBA00023274"/>
    </source>
</evidence>
<dbReference type="GO" id="GO:0003735">
    <property type="term" value="F:structural constituent of ribosome"/>
    <property type="evidence" value="ECO:0007669"/>
    <property type="project" value="InterPro"/>
</dbReference>
<evidence type="ECO:0000256" key="6">
    <source>
        <dbReference type="SAM" id="MobiDB-lite"/>
    </source>
</evidence>
<dbReference type="CDD" id="cd00432">
    <property type="entry name" value="Ribosomal_L18_L5e"/>
    <property type="match status" value="1"/>
</dbReference>
<evidence type="ECO:0000256" key="1">
    <source>
        <dbReference type="ARBA" id="ARBA00004496"/>
    </source>
</evidence>
<dbReference type="Pfam" id="PF14204">
    <property type="entry name" value="Ribosomal_L18_c"/>
    <property type="match status" value="1"/>
</dbReference>
<dbReference type="SUPFAM" id="SSF53137">
    <property type="entry name" value="Translational machinery components"/>
    <property type="match status" value="1"/>
</dbReference>
<comment type="caution">
    <text evidence="8">The sequence shown here is derived from an EMBL/GenBank/DDBJ whole genome shotgun (WGS) entry which is preliminary data.</text>
</comment>
<dbReference type="InterPro" id="IPR005485">
    <property type="entry name" value="Rbsml_uL18_euk_arch"/>
</dbReference>
<evidence type="ECO:0000259" key="7">
    <source>
        <dbReference type="Pfam" id="PF14204"/>
    </source>
</evidence>
<keyword evidence="9" id="KW-1185">Reference proteome</keyword>